<protein>
    <submittedName>
        <fullName evidence="2">Uncharacterized protein</fullName>
    </submittedName>
</protein>
<evidence type="ECO:0000313" key="3">
    <source>
        <dbReference type="Proteomes" id="UP000006514"/>
    </source>
</evidence>
<dbReference type="EMBL" id="JH687984">
    <property type="protein sequence ID" value="EJD34191.1"/>
    <property type="molecule type" value="Genomic_DNA"/>
</dbReference>
<keyword evidence="1" id="KW-0472">Membrane</keyword>
<sequence length="420" mass="46864">MQIAEAVLHDAEGITYSSDGTSDRGHHFQAHLLNVKQQDGNAHTYTLGVKRQFSHTAQANFDTWIDRTGTIRALYKLSKCGCTEQRLTEYFLCLLSGGQGDHNSGEKKMFRIMEAAHSKAVLTQLGQEVLKLMPDWDHMSLVSTAIDEMIVSLGGSDVWASLSEEQQERHREDCLETLAHELGVKRFADLPPEKQASLRFFAWAGCAMHKELNSVVGGEQGMRAFWKSRGLPGPMKLHNKDNAAAAKSGNSAAKARADDVSQEGCAKMVTLLGNLVRNKDPKKGYQRNFMTYMRAKLHRKVQFPPIHQARFQSIGAAAGFTLLYLAILTTFIELMRDKKVKSIEFNHLEENIYNALHDPPTLFEAAVHALYHLATSQPYVQEARVSGKRAQDLGPLHARVKEHCRAIIADPDLFLATPSD</sequence>
<dbReference type="AlphaFoldDB" id="J0WP63"/>
<name>J0WP63_AURST</name>
<evidence type="ECO:0000256" key="1">
    <source>
        <dbReference type="SAM" id="Phobius"/>
    </source>
</evidence>
<organism evidence="2 3">
    <name type="scientific">Auricularia subglabra (strain TFB-10046 / SS5)</name>
    <name type="common">White-rot fungus</name>
    <name type="synonym">Auricularia delicata (strain TFB10046)</name>
    <dbReference type="NCBI Taxonomy" id="717982"/>
    <lineage>
        <taxon>Eukaryota</taxon>
        <taxon>Fungi</taxon>
        <taxon>Dikarya</taxon>
        <taxon>Basidiomycota</taxon>
        <taxon>Agaricomycotina</taxon>
        <taxon>Agaricomycetes</taxon>
        <taxon>Auriculariales</taxon>
        <taxon>Auriculariaceae</taxon>
        <taxon>Auricularia</taxon>
    </lineage>
</organism>
<dbReference type="eggNOG" id="ENOG502SI1J">
    <property type="taxonomic scope" value="Eukaryota"/>
</dbReference>
<reference evidence="3" key="1">
    <citation type="journal article" date="2012" name="Science">
        <title>The Paleozoic origin of enzymatic lignin decomposition reconstructed from 31 fungal genomes.</title>
        <authorList>
            <person name="Floudas D."/>
            <person name="Binder M."/>
            <person name="Riley R."/>
            <person name="Barry K."/>
            <person name="Blanchette R.A."/>
            <person name="Henrissat B."/>
            <person name="Martinez A.T."/>
            <person name="Otillar R."/>
            <person name="Spatafora J.W."/>
            <person name="Yadav J.S."/>
            <person name="Aerts A."/>
            <person name="Benoit I."/>
            <person name="Boyd A."/>
            <person name="Carlson A."/>
            <person name="Copeland A."/>
            <person name="Coutinho P.M."/>
            <person name="de Vries R.P."/>
            <person name="Ferreira P."/>
            <person name="Findley K."/>
            <person name="Foster B."/>
            <person name="Gaskell J."/>
            <person name="Glotzer D."/>
            <person name="Gorecki P."/>
            <person name="Heitman J."/>
            <person name="Hesse C."/>
            <person name="Hori C."/>
            <person name="Igarashi K."/>
            <person name="Jurgens J.A."/>
            <person name="Kallen N."/>
            <person name="Kersten P."/>
            <person name="Kohler A."/>
            <person name="Kuees U."/>
            <person name="Kumar T.K.A."/>
            <person name="Kuo A."/>
            <person name="LaButti K."/>
            <person name="Larrondo L.F."/>
            <person name="Lindquist E."/>
            <person name="Ling A."/>
            <person name="Lombard V."/>
            <person name="Lucas S."/>
            <person name="Lundell T."/>
            <person name="Martin R."/>
            <person name="McLaughlin D.J."/>
            <person name="Morgenstern I."/>
            <person name="Morin E."/>
            <person name="Murat C."/>
            <person name="Nagy L.G."/>
            <person name="Nolan M."/>
            <person name="Ohm R.A."/>
            <person name="Patyshakuliyeva A."/>
            <person name="Rokas A."/>
            <person name="Ruiz-Duenas F.J."/>
            <person name="Sabat G."/>
            <person name="Salamov A."/>
            <person name="Samejima M."/>
            <person name="Schmutz J."/>
            <person name="Slot J.C."/>
            <person name="St John F."/>
            <person name="Stenlid J."/>
            <person name="Sun H."/>
            <person name="Sun S."/>
            <person name="Syed K."/>
            <person name="Tsang A."/>
            <person name="Wiebenga A."/>
            <person name="Young D."/>
            <person name="Pisabarro A."/>
            <person name="Eastwood D.C."/>
            <person name="Martin F."/>
            <person name="Cullen D."/>
            <person name="Grigoriev I.V."/>
            <person name="Hibbett D.S."/>
        </authorList>
    </citation>
    <scope>NUCLEOTIDE SEQUENCE [LARGE SCALE GENOMIC DNA]</scope>
    <source>
        <strain evidence="3">TFB10046</strain>
    </source>
</reference>
<feature type="transmembrane region" description="Helical" evidence="1">
    <location>
        <begin position="311"/>
        <end position="332"/>
    </location>
</feature>
<accession>J0WP63</accession>
<dbReference type="OrthoDB" id="3052721at2759"/>
<keyword evidence="1" id="KW-0812">Transmembrane</keyword>
<dbReference type="KEGG" id="adl:AURDEDRAFT_176758"/>
<dbReference type="OMA" id="TSECELC"/>
<gene>
    <name evidence="2" type="ORF">AURDEDRAFT_176758</name>
</gene>
<proteinExistence type="predicted"/>
<keyword evidence="1" id="KW-1133">Transmembrane helix</keyword>
<dbReference type="Proteomes" id="UP000006514">
    <property type="component" value="Unassembled WGS sequence"/>
</dbReference>
<keyword evidence="3" id="KW-1185">Reference proteome</keyword>
<evidence type="ECO:0000313" key="2">
    <source>
        <dbReference type="EMBL" id="EJD34191.1"/>
    </source>
</evidence>
<dbReference type="InParanoid" id="J0WP63"/>